<gene>
    <name evidence="2" type="primary">LOC109115678</name>
</gene>
<sequence>MGFKATKSNSSLFIFPTNNISLYALIYVDDLLVTRNNVMLFLTSSHNLPPSLPSKTLALFTIFWALKLNSLLQDFSFHSKSILQMFCILARWKDANQSPLPYRQTSLSLFEYDSTPLEDPTRYCSIVGSLQYATTTRPNNAFSVNKDF</sequence>
<dbReference type="AlphaFoldDB" id="A0A1U8Q9G7"/>
<evidence type="ECO:0000313" key="2">
    <source>
        <dbReference type="RefSeq" id="XP_019055429.1"/>
    </source>
</evidence>
<dbReference type="Proteomes" id="UP000189703">
    <property type="component" value="Unplaced"/>
</dbReference>
<keyword evidence="1" id="KW-1185">Reference proteome</keyword>
<evidence type="ECO:0000313" key="1">
    <source>
        <dbReference type="Proteomes" id="UP000189703"/>
    </source>
</evidence>
<reference evidence="2" key="1">
    <citation type="submission" date="2025-08" db="UniProtKB">
        <authorList>
            <consortium name="RefSeq"/>
        </authorList>
    </citation>
    <scope>IDENTIFICATION</scope>
</reference>
<organism evidence="1 2">
    <name type="scientific">Nelumbo nucifera</name>
    <name type="common">Sacred lotus</name>
    <dbReference type="NCBI Taxonomy" id="4432"/>
    <lineage>
        <taxon>Eukaryota</taxon>
        <taxon>Viridiplantae</taxon>
        <taxon>Streptophyta</taxon>
        <taxon>Embryophyta</taxon>
        <taxon>Tracheophyta</taxon>
        <taxon>Spermatophyta</taxon>
        <taxon>Magnoliopsida</taxon>
        <taxon>Proteales</taxon>
        <taxon>Nelumbonaceae</taxon>
        <taxon>Nelumbo</taxon>
    </lineage>
</organism>
<name>A0A1U8Q9G7_NELNU</name>
<dbReference type="GeneID" id="109115678"/>
<proteinExistence type="predicted"/>
<dbReference type="InParanoid" id="A0A1U8Q9G7"/>
<protein>
    <submittedName>
        <fullName evidence="2">Uncharacterized protein LOC109115678</fullName>
    </submittedName>
</protein>
<accession>A0A1U8Q9G7</accession>
<dbReference type="RefSeq" id="XP_019055429.1">
    <property type="nucleotide sequence ID" value="XM_019199884.1"/>
</dbReference>
<dbReference type="KEGG" id="nnu:109115678"/>